<dbReference type="RefSeq" id="WP_124869017.1">
    <property type="nucleotide sequence ID" value="NZ_RQZF01000003.1"/>
</dbReference>
<keyword evidence="2" id="KW-1003">Cell membrane</keyword>
<gene>
    <name evidence="7" type="ORF">EII11_04105</name>
</gene>
<evidence type="ECO:0008006" key="9">
    <source>
        <dbReference type="Google" id="ProtNLM"/>
    </source>
</evidence>
<comment type="caution">
    <text evidence="7">The sequence shown here is derived from an EMBL/GenBank/DDBJ whole genome shotgun (WGS) entry which is preliminary data.</text>
</comment>
<comment type="subcellular location">
    <subcellularLocation>
        <location evidence="1">Cell membrane</location>
        <topology evidence="1">Multi-pass membrane protein</topology>
    </subcellularLocation>
</comment>
<dbReference type="OrthoDB" id="3684353at2"/>
<dbReference type="PANTHER" id="PTHR30250:SF11">
    <property type="entry name" value="O-ANTIGEN TRANSPORTER-RELATED"/>
    <property type="match status" value="1"/>
</dbReference>
<feature type="transmembrane region" description="Helical" evidence="6">
    <location>
        <begin position="170"/>
        <end position="188"/>
    </location>
</feature>
<keyword evidence="3 6" id="KW-0812">Transmembrane</keyword>
<evidence type="ECO:0000256" key="4">
    <source>
        <dbReference type="ARBA" id="ARBA00022989"/>
    </source>
</evidence>
<feature type="transmembrane region" description="Helical" evidence="6">
    <location>
        <begin position="322"/>
        <end position="346"/>
    </location>
</feature>
<feature type="transmembrane region" description="Helical" evidence="6">
    <location>
        <begin position="287"/>
        <end position="310"/>
    </location>
</feature>
<feature type="transmembrane region" description="Helical" evidence="6">
    <location>
        <begin position="36"/>
        <end position="55"/>
    </location>
</feature>
<dbReference type="EMBL" id="RQZF01000003">
    <property type="protein sequence ID" value="RRC95469.1"/>
    <property type="molecule type" value="Genomic_DNA"/>
</dbReference>
<keyword evidence="8" id="KW-1185">Reference proteome</keyword>
<accession>A0A3P1SEM7</accession>
<evidence type="ECO:0000256" key="1">
    <source>
        <dbReference type="ARBA" id="ARBA00004651"/>
    </source>
</evidence>
<reference evidence="7 8" key="1">
    <citation type="submission" date="2018-11" db="EMBL/GenBank/DDBJ databases">
        <title>Genomes From Bacteria Associated with the Canine Oral Cavity: a Test Case for Automated Genome-Based Taxonomic Assignment.</title>
        <authorList>
            <person name="Coil D.A."/>
            <person name="Jospin G."/>
            <person name="Darling A.E."/>
            <person name="Wallis C."/>
            <person name="Davis I.J."/>
            <person name="Harris S."/>
            <person name="Eisen J.A."/>
            <person name="Holcombe L.J."/>
            <person name="O'Flynn C."/>
        </authorList>
    </citation>
    <scope>NUCLEOTIDE SEQUENCE [LARGE SCALE GENOMIC DNA]</scope>
    <source>
        <strain evidence="7 8">OH770</strain>
    </source>
</reference>
<evidence type="ECO:0000256" key="3">
    <source>
        <dbReference type="ARBA" id="ARBA00022692"/>
    </source>
</evidence>
<evidence type="ECO:0000256" key="6">
    <source>
        <dbReference type="SAM" id="Phobius"/>
    </source>
</evidence>
<dbReference type="PANTHER" id="PTHR30250">
    <property type="entry name" value="PST FAMILY PREDICTED COLANIC ACID TRANSPORTER"/>
    <property type="match status" value="1"/>
</dbReference>
<evidence type="ECO:0000256" key="2">
    <source>
        <dbReference type="ARBA" id="ARBA00022475"/>
    </source>
</evidence>
<feature type="transmembrane region" description="Helical" evidence="6">
    <location>
        <begin position="76"/>
        <end position="97"/>
    </location>
</feature>
<evidence type="ECO:0000256" key="5">
    <source>
        <dbReference type="ARBA" id="ARBA00023136"/>
    </source>
</evidence>
<name>A0A3P1SEM7_9ACTO</name>
<dbReference type="Proteomes" id="UP000280444">
    <property type="component" value="Unassembled WGS sequence"/>
</dbReference>
<feature type="transmembrane region" description="Helical" evidence="6">
    <location>
        <begin position="109"/>
        <end position="128"/>
    </location>
</feature>
<evidence type="ECO:0000313" key="8">
    <source>
        <dbReference type="Proteomes" id="UP000280444"/>
    </source>
</evidence>
<protein>
    <recommendedName>
        <fullName evidence="9">Polysaccharide biosynthesis protein</fullName>
    </recommendedName>
</protein>
<sequence length="423" mass="43941">MFKRIGTIGVALIIASILGVLFLSVTARWLTPDDNARFIALWGLLFGGGSILSLLEQEVSRLTSHAATQGRGAPPAALQYLAVGVIASVVAIPFIAFTRLGTTVLDGDVVSTLAMGAAYVGFSFQFFVRGTLLGSGREKAYAGVIIGEAVSRFLVLFALIAVSVVPLPRWALVATAAGSFAWLAFIRPTRELLEGEGQRFGITTIITRMSLLALANAFLAGILTGYPTIVTVIVGSSEGLAVFFAVVVISRVPLVLLSPVQAVIIPMTTRALARGEWRRLLQLQGRLLVGIVITSVLVAGGAWLAGPWLIRLIYGPSYEASALLVVVLSVATVFLGGALLQAAVFVSLERYGTLALTWGLSLGASAAVIAITPGSGVVAGTAGFVAASIVALCVSGGALYYALGRSSRSVQGDPRPEVAGETQ</sequence>
<feature type="transmembrane region" description="Helical" evidence="6">
    <location>
        <begin position="240"/>
        <end position="266"/>
    </location>
</feature>
<keyword evidence="4 6" id="KW-1133">Transmembrane helix</keyword>
<feature type="transmembrane region" description="Helical" evidence="6">
    <location>
        <begin position="377"/>
        <end position="403"/>
    </location>
</feature>
<feature type="transmembrane region" description="Helical" evidence="6">
    <location>
        <begin position="209"/>
        <end position="234"/>
    </location>
</feature>
<organism evidence="7 8">
    <name type="scientific">Schaalia canis</name>
    <dbReference type="NCBI Taxonomy" id="100469"/>
    <lineage>
        <taxon>Bacteria</taxon>
        <taxon>Bacillati</taxon>
        <taxon>Actinomycetota</taxon>
        <taxon>Actinomycetes</taxon>
        <taxon>Actinomycetales</taxon>
        <taxon>Actinomycetaceae</taxon>
        <taxon>Schaalia</taxon>
    </lineage>
</organism>
<feature type="transmembrane region" description="Helical" evidence="6">
    <location>
        <begin position="7"/>
        <end position="30"/>
    </location>
</feature>
<dbReference type="GO" id="GO:0005886">
    <property type="term" value="C:plasma membrane"/>
    <property type="evidence" value="ECO:0007669"/>
    <property type="project" value="UniProtKB-SubCell"/>
</dbReference>
<dbReference type="InterPro" id="IPR050833">
    <property type="entry name" value="Poly_Biosynth_Transport"/>
</dbReference>
<proteinExistence type="predicted"/>
<feature type="transmembrane region" description="Helical" evidence="6">
    <location>
        <begin position="140"/>
        <end position="164"/>
    </location>
</feature>
<keyword evidence="5 6" id="KW-0472">Membrane</keyword>
<dbReference type="AlphaFoldDB" id="A0A3P1SEM7"/>
<evidence type="ECO:0000313" key="7">
    <source>
        <dbReference type="EMBL" id="RRC95469.1"/>
    </source>
</evidence>
<feature type="transmembrane region" description="Helical" evidence="6">
    <location>
        <begin position="353"/>
        <end position="371"/>
    </location>
</feature>